<protein>
    <submittedName>
        <fullName evidence="1">Uncharacterized protein</fullName>
    </submittedName>
</protein>
<name>A0AAD4EY29_9PEZI</name>
<sequence>MPVTLRRNCRPWQRFTHVRFSMLALSARQMERKSGALILGEPGAVSGGRPPAGASAAGEINRGGGVMRCAVCSGDDELWTPGKSLTEAVELFRRAPGCDMYANLAVFLCAQMLELFACEDSDAEFTRRWNELFAHIEAWYSQRPSEMRSILSQPASTGREASYSSPFPTLLFSNPPAISGNQLYHTAALLMLQKKPRRAVPPPNTRPILWHARRICAISICNTHHGCWTNSVQPLWIAGQVMSHHAEHRAILETYERIERETGWGTDWRANDLKAHWADLDDG</sequence>
<proteinExistence type="predicted"/>
<evidence type="ECO:0000313" key="1">
    <source>
        <dbReference type="EMBL" id="KAG7289265.1"/>
    </source>
</evidence>
<comment type="caution">
    <text evidence="1">The sequence shown here is derived from an EMBL/GenBank/DDBJ whole genome shotgun (WGS) entry which is preliminary data.</text>
</comment>
<reference evidence="1" key="1">
    <citation type="submission" date="2023-02" db="EMBL/GenBank/DDBJ databases">
        <authorList>
            <person name="Palmer J.M."/>
        </authorList>
    </citation>
    <scope>NUCLEOTIDE SEQUENCE</scope>
    <source>
        <strain evidence="1">FW57</strain>
    </source>
</reference>
<dbReference type="EMBL" id="JAHCVI010000002">
    <property type="protein sequence ID" value="KAG7289265.1"/>
    <property type="molecule type" value="Genomic_DNA"/>
</dbReference>
<gene>
    <name evidence="1" type="ORF">NEMBOFW57_005630</name>
</gene>
<dbReference type="Proteomes" id="UP001197093">
    <property type="component" value="Unassembled WGS sequence"/>
</dbReference>
<keyword evidence="2" id="KW-1185">Reference proteome</keyword>
<organism evidence="1 2">
    <name type="scientific">Staphylotrichum longicolle</name>
    <dbReference type="NCBI Taxonomy" id="669026"/>
    <lineage>
        <taxon>Eukaryota</taxon>
        <taxon>Fungi</taxon>
        <taxon>Dikarya</taxon>
        <taxon>Ascomycota</taxon>
        <taxon>Pezizomycotina</taxon>
        <taxon>Sordariomycetes</taxon>
        <taxon>Sordariomycetidae</taxon>
        <taxon>Sordariales</taxon>
        <taxon>Chaetomiaceae</taxon>
        <taxon>Staphylotrichum</taxon>
    </lineage>
</organism>
<dbReference type="AlphaFoldDB" id="A0AAD4EY29"/>
<evidence type="ECO:0000313" key="2">
    <source>
        <dbReference type="Proteomes" id="UP001197093"/>
    </source>
</evidence>
<accession>A0AAD4EY29</accession>